<name>A0AAD4S975_9MAGN</name>
<keyword evidence="2" id="KW-1185">Reference proteome</keyword>
<dbReference type="EMBL" id="JAJJMB010012369">
    <property type="protein sequence ID" value="KAI3877684.1"/>
    <property type="molecule type" value="Genomic_DNA"/>
</dbReference>
<protein>
    <submittedName>
        <fullName evidence="1">Uncharacterized protein</fullName>
    </submittedName>
</protein>
<dbReference type="AlphaFoldDB" id="A0AAD4S975"/>
<evidence type="ECO:0000313" key="2">
    <source>
        <dbReference type="Proteomes" id="UP001202328"/>
    </source>
</evidence>
<accession>A0AAD4S975</accession>
<proteinExistence type="predicted"/>
<gene>
    <name evidence="1" type="ORF">MKW98_020165</name>
</gene>
<sequence>MNQLMFPQIQAWSWLPFARLYVKYYQGGIQLESNIATMANKPLPAPLVEIATRYWESSEILAAEGNKKES</sequence>
<reference evidence="1" key="1">
    <citation type="submission" date="2022-04" db="EMBL/GenBank/DDBJ databases">
        <title>A functionally conserved STORR gene fusion in Papaver species that diverged 16.8 million years ago.</title>
        <authorList>
            <person name="Catania T."/>
        </authorList>
    </citation>
    <scope>NUCLEOTIDE SEQUENCE</scope>
    <source>
        <strain evidence="1">S-188037</strain>
    </source>
</reference>
<organism evidence="1 2">
    <name type="scientific">Papaver atlanticum</name>
    <dbReference type="NCBI Taxonomy" id="357466"/>
    <lineage>
        <taxon>Eukaryota</taxon>
        <taxon>Viridiplantae</taxon>
        <taxon>Streptophyta</taxon>
        <taxon>Embryophyta</taxon>
        <taxon>Tracheophyta</taxon>
        <taxon>Spermatophyta</taxon>
        <taxon>Magnoliopsida</taxon>
        <taxon>Ranunculales</taxon>
        <taxon>Papaveraceae</taxon>
        <taxon>Papaveroideae</taxon>
        <taxon>Papaver</taxon>
    </lineage>
</organism>
<dbReference type="Proteomes" id="UP001202328">
    <property type="component" value="Unassembled WGS sequence"/>
</dbReference>
<comment type="caution">
    <text evidence="1">The sequence shown here is derived from an EMBL/GenBank/DDBJ whole genome shotgun (WGS) entry which is preliminary data.</text>
</comment>
<evidence type="ECO:0000313" key="1">
    <source>
        <dbReference type="EMBL" id="KAI3877684.1"/>
    </source>
</evidence>